<dbReference type="RefSeq" id="WP_006211541.1">
    <property type="nucleotide sequence ID" value="NZ_CP147845.1"/>
</dbReference>
<dbReference type="SUPFAM" id="SSF55811">
    <property type="entry name" value="Nudix"/>
    <property type="match status" value="1"/>
</dbReference>
<name>A0A163EPS8_9BACL</name>
<dbReference type="CDD" id="cd18880">
    <property type="entry name" value="NUDIX_ADPRase"/>
    <property type="match status" value="1"/>
</dbReference>
<dbReference type="AlphaFoldDB" id="A0A163EPS8"/>
<sequence length="158" mass="18211">MTYHIRVRPTALVFQDEQILLVEYDDENGVHYNLPGGGAEPGESIVEGALRELYEETMLEAEAGPVAFVYENAPHKQVRHNISDIHTLYIVFECYPLEGAFPKLPPTPDPNQSDVKWIPLSQLDGIILYPNIRNHIKQYAQERRNIEIIEDYMLDKYV</sequence>
<evidence type="ECO:0000256" key="2">
    <source>
        <dbReference type="ARBA" id="ARBA00022801"/>
    </source>
</evidence>
<dbReference type="PANTHER" id="PTHR43046">
    <property type="entry name" value="GDP-MANNOSE MANNOSYL HYDROLASE"/>
    <property type="match status" value="1"/>
</dbReference>
<evidence type="ECO:0000259" key="3">
    <source>
        <dbReference type="PROSITE" id="PS51462"/>
    </source>
</evidence>
<feature type="domain" description="Nudix hydrolase" evidence="3">
    <location>
        <begin position="4"/>
        <end position="145"/>
    </location>
</feature>
<protein>
    <submittedName>
        <fullName evidence="4">NUDIX hydrolase</fullName>
    </submittedName>
</protein>
<dbReference type="InterPro" id="IPR015797">
    <property type="entry name" value="NUDIX_hydrolase-like_dom_sf"/>
</dbReference>
<comment type="cofactor">
    <cofactor evidence="1">
        <name>Mg(2+)</name>
        <dbReference type="ChEBI" id="CHEBI:18420"/>
    </cofactor>
</comment>
<dbReference type="Gene3D" id="3.90.79.10">
    <property type="entry name" value="Nucleoside Triphosphate Pyrophosphohydrolase"/>
    <property type="match status" value="1"/>
</dbReference>
<reference evidence="4" key="1">
    <citation type="journal article" date="2016" name="Genome Announc.">
        <title>Draft genomes of two strains of Paenibacillus glucanolyticus with capability to degrade lignocellulose.</title>
        <authorList>
            <person name="Mathews S.L."/>
            <person name="Pawlak J."/>
            <person name="Grunden A.M."/>
        </authorList>
    </citation>
    <scope>NUCLEOTIDE SEQUENCE [LARGE SCALE GENOMIC DNA]</scope>
    <source>
        <strain evidence="4">SLM1</strain>
    </source>
</reference>
<evidence type="ECO:0000256" key="1">
    <source>
        <dbReference type="ARBA" id="ARBA00001946"/>
    </source>
</evidence>
<accession>A0A163EPS8</accession>
<dbReference type="STRING" id="59843.A3958_00355"/>
<dbReference type="PANTHER" id="PTHR43046:SF16">
    <property type="entry name" value="ADP-RIBOSE PYROPHOSPHATASE YJHB-RELATED"/>
    <property type="match status" value="1"/>
</dbReference>
<dbReference type="PROSITE" id="PS51462">
    <property type="entry name" value="NUDIX"/>
    <property type="match status" value="1"/>
</dbReference>
<organism evidence="4 5">
    <name type="scientific">Paenibacillus glucanolyticus</name>
    <dbReference type="NCBI Taxonomy" id="59843"/>
    <lineage>
        <taxon>Bacteria</taxon>
        <taxon>Bacillati</taxon>
        <taxon>Bacillota</taxon>
        <taxon>Bacilli</taxon>
        <taxon>Bacillales</taxon>
        <taxon>Paenibacillaceae</taxon>
        <taxon>Paenibacillus</taxon>
    </lineage>
</organism>
<evidence type="ECO:0000313" key="4">
    <source>
        <dbReference type="EMBL" id="KZS43931.1"/>
    </source>
</evidence>
<keyword evidence="2 4" id="KW-0378">Hydrolase</keyword>
<gene>
    <name evidence="4" type="ORF">AWU65_28050</name>
</gene>
<keyword evidence="5" id="KW-1185">Reference proteome</keyword>
<dbReference type="GO" id="GO:0016787">
    <property type="term" value="F:hydrolase activity"/>
    <property type="evidence" value="ECO:0007669"/>
    <property type="project" value="UniProtKB-KW"/>
</dbReference>
<dbReference type="InterPro" id="IPR000086">
    <property type="entry name" value="NUDIX_hydrolase_dom"/>
</dbReference>
<evidence type="ECO:0000313" key="5">
    <source>
        <dbReference type="Proteomes" id="UP000076796"/>
    </source>
</evidence>
<proteinExistence type="predicted"/>
<dbReference type="GeneID" id="97554506"/>
<dbReference type="Pfam" id="PF00293">
    <property type="entry name" value="NUDIX"/>
    <property type="match status" value="1"/>
</dbReference>
<dbReference type="OrthoDB" id="65827at2"/>
<dbReference type="EMBL" id="LWMH01000002">
    <property type="protein sequence ID" value="KZS43931.1"/>
    <property type="molecule type" value="Genomic_DNA"/>
</dbReference>
<comment type="caution">
    <text evidence="4">The sequence shown here is derived from an EMBL/GenBank/DDBJ whole genome shotgun (WGS) entry which is preliminary data.</text>
</comment>
<dbReference type="Proteomes" id="UP000076796">
    <property type="component" value="Unassembled WGS sequence"/>
</dbReference>